<keyword evidence="3" id="KW-0812">Transmembrane</keyword>
<dbReference type="EMBL" id="CP035282">
    <property type="protein sequence ID" value="QAT63142.1"/>
    <property type="molecule type" value="Genomic_DNA"/>
</dbReference>
<name>A0A410QGB5_9FIRM</name>
<dbReference type="InterPro" id="IPR009057">
    <property type="entry name" value="Homeodomain-like_sf"/>
</dbReference>
<keyword evidence="3" id="KW-0472">Membrane</keyword>
<dbReference type="InterPro" id="IPR039532">
    <property type="entry name" value="TetR_C_Firmicutes"/>
</dbReference>
<dbReference type="Proteomes" id="UP000287969">
    <property type="component" value="Chromosome"/>
</dbReference>
<dbReference type="InterPro" id="IPR050624">
    <property type="entry name" value="HTH-type_Tx_Regulator"/>
</dbReference>
<keyword evidence="6" id="KW-1185">Reference proteome</keyword>
<dbReference type="GO" id="GO:0003677">
    <property type="term" value="F:DNA binding"/>
    <property type="evidence" value="ECO:0007669"/>
    <property type="project" value="UniProtKB-UniRule"/>
</dbReference>
<dbReference type="SUPFAM" id="SSF46689">
    <property type="entry name" value="Homeodomain-like"/>
    <property type="match status" value="1"/>
</dbReference>
<feature type="DNA-binding region" description="H-T-H motif" evidence="2">
    <location>
        <begin position="34"/>
        <end position="53"/>
    </location>
</feature>
<evidence type="ECO:0000313" key="5">
    <source>
        <dbReference type="EMBL" id="QAT63142.1"/>
    </source>
</evidence>
<feature type="domain" description="HTH tetR-type" evidence="4">
    <location>
        <begin position="11"/>
        <end position="71"/>
    </location>
</feature>
<evidence type="ECO:0000256" key="1">
    <source>
        <dbReference type="ARBA" id="ARBA00023125"/>
    </source>
</evidence>
<dbReference type="InterPro" id="IPR001647">
    <property type="entry name" value="HTH_TetR"/>
</dbReference>
<evidence type="ECO:0000256" key="2">
    <source>
        <dbReference type="PROSITE-ProRule" id="PRU00335"/>
    </source>
</evidence>
<dbReference type="Pfam" id="PF14278">
    <property type="entry name" value="TetR_C_8"/>
    <property type="match status" value="1"/>
</dbReference>
<dbReference type="RefSeq" id="WP_071139364.1">
    <property type="nucleotide sequence ID" value="NZ_CP035282.1"/>
</dbReference>
<keyword evidence="3" id="KW-1133">Transmembrane helix</keyword>
<accession>A0A410QGB5</accession>
<dbReference type="AlphaFoldDB" id="A0A410QGB5"/>
<evidence type="ECO:0000256" key="3">
    <source>
        <dbReference type="SAM" id="Phobius"/>
    </source>
</evidence>
<organism evidence="5 6">
    <name type="scientific">Acidilutibacter cellobiosedens</name>
    <dbReference type="NCBI Taxonomy" id="2507161"/>
    <lineage>
        <taxon>Bacteria</taxon>
        <taxon>Bacillati</taxon>
        <taxon>Bacillota</taxon>
        <taxon>Tissierellia</taxon>
        <taxon>Tissierellales</taxon>
        <taxon>Acidilutibacteraceae</taxon>
        <taxon>Acidilutibacter</taxon>
    </lineage>
</organism>
<dbReference type="PANTHER" id="PTHR43479">
    <property type="entry name" value="ACREF/ENVCD OPERON REPRESSOR-RELATED"/>
    <property type="match status" value="1"/>
</dbReference>
<feature type="transmembrane region" description="Helical" evidence="3">
    <location>
        <begin position="146"/>
        <end position="163"/>
    </location>
</feature>
<dbReference type="OrthoDB" id="9810250at2"/>
<dbReference type="PANTHER" id="PTHR43479:SF7">
    <property type="entry name" value="TETR-FAMILY TRANSCRIPTIONAL REGULATOR"/>
    <property type="match status" value="1"/>
</dbReference>
<proteinExistence type="predicted"/>
<dbReference type="PROSITE" id="PS50977">
    <property type="entry name" value="HTH_TETR_2"/>
    <property type="match status" value="1"/>
</dbReference>
<reference evidence="6" key="1">
    <citation type="submission" date="2019-01" db="EMBL/GenBank/DDBJ databases">
        <title>Draft genomes of a novel of Sporanaerobacter strains.</title>
        <authorList>
            <person name="Ma S."/>
        </authorList>
    </citation>
    <scope>NUCLEOTIDE SEQUENCE [LARGE SCALE GENOMIC DNA]</scope>
    <source>
        <strain evidence="6">NJN-17</strain>
    </source>
</reference>
<evidence type="ECO:0000313" key="6">
    <source>
        <dbReference type="Proteomes" id="UP000287969"/>
    </source>
</evidence>
<dbReference type="KEGG" id="spoa:EQM13_16980"/>
<gene>
    <name evidence="5" type="ORF">EQM13_16980</name>
</gene>
<dbReference type="Gene3D" id="1.10.357.10">
    <property type="entry name" value="Tetracycline Repressor, domain 2"/>
    <property type="match status" value="1"/>
</dbReference>
<keyword evidence="1 2" id="KW-0238">DNA-binding</keyword>
<evidence type="ECO:0000259" key="4">
    <source>
        <dbReference type="PROSITE" id="PS50977"/>
    </source>
</evidence>
<protein>
    <submittedName>
        <fullName evidence="5">TetR/AcrR family transcriptional regulator</fullName>
    </submittedName>
</protein>
<sequence>MAAEKIDRRVKYTKMVIKESFVKFLKQKPISKISVKEICDDADINRTTFYAHYVDQYDLLQQIENEVIDDINQYLKGYDFKNNKVVPTEMIEKILEYIKKNSELFDLLLNSNRDMKFQQEIIKIIGRQHFISVIGDNSLNKEDAEYIFYFLASGAVGVIQMWLKGGMKRHPNEMAELILKIAINGRSSVI</sequence>